<dbReference type="PANTHER" id="PTHR33392">
    <property type="entry name" value="POLYISOPRENYL-TEICHOIC ACID--PEPTIDOGLYCAN TEICHOIC ACID TRANSFERASE TAGU"/>
    <property type="match status" value="1"/>
</dbReference>
<feature type="compositionally biased region" description="Low complexity" evidence="2">
    <location>
        <begin position="76"/>
        <end position="92"/>
    </location>
</feature>
<proteinExistence type="inferred from homology"/>
<dbReference type="PANTHER" id="PTHR33392:SF6">
    <property type="entry name" value="POLYISOPRENYL-TEICHOIC ACID--PEPTIDOGLYCAN TEICHOIC ACID TRANSFERASE TAGU"/>
    <property type="match status" value="1"/>
</dbReference>
<feature type="compositionally biased region" description="Low complexity" evidence="2">
    <location>
        <begin position="102"/>
        <end position="113"/>
    </location>
</feature>
<keyword evidence="3" id="KW-1133">Transmembrane helix</keyword>
<feature type="compositionally biased region" description="Low complexity" evidence="2">
    <location>
        <begin position="33"/>
        <end position="55"/>
    </location>
</feature>
<evidence type="ECO:0000313" key="9">
    <source>
        <dbReference type="Proteomes" id="UP000275024"/>
    </source>
</evidence>
<sequence length="595" mass="62217">MNDRQDPYGQVYGYDEYGRPLYGSVPPQAHEVPPQGQEQGHHQQPYPQGQDWQQGAGDPYGYDYGTGQQPPVTEGYAQGYQQYPGYADPQDYAAQGYPAQDYAPQGYPAPGYPVQDDTGQQRPVTADWGTGQQQPVAPEAPPVADVPPQRRGSGERGDGAPGAPGADGGDGGDGSGGGDDDHGTDEFAFVEERDEESEDVIDWLKFSESRTERREEARRRGRTKVKLLVILLVLALVGGVAFLWLTDRLPFLPGSDTAADGGPGAEVRDVIVLHLRPVDSDESSTALLIANETAGTGTTLLLPNELAVTPDGGTTTLGEAVNEEAAGSVRDAIGGLLGADIKGTWRLDTPYLENLVDLVGGITLTTDAEVAGGEDDEGPLVPRGEDVLLSGRAAVAYATHRADDEPSSAQLARFGQVMQAVMVTMPSGESGATRVVEALAQITDPSLTEDELAVSLAQLAGYAQEDAFDTVPLPVEADGTLSDETAEGLVVDMLGGTVSNADPGAAPRIGIRDASGAEAAEDARIALVNGGFTVVDARAADATETESRVTWADPAHQEVAVEVARTLGLPDEAAVEGEGAGNADVTIILGEDYGQ</sequence>
<feature type="domain" description="LytR/CpsA/Psr regulator C-terminal" evidence="5">
    <location>
        <begin position="508"/>
        <end position="593"/>
    </location>
</feature>
<reference evidence="8 9" key="1">
    <citation type="submission" date="2018-09" db="EMBL/GenBank/DDBJ databases">
        <title>Streptomyces sp. nov. DS1-2, an endophytic actinomycete isolated from roots of Dendrobium scabrilingue.</title>
        <authorList>
            <person name="Kuncharoen N."/>
            <person name="Kudo T."/>
            <person name="Ohkuma M."/>
            <person name="Yuki M."/>
            <person name="Tanasupawat S."/>
        </authorList>
    </citation>
    <scope>NUCLEOTIDE SEQUENCE [LARGE SCALE GENOMIC DNA]</scope>
    <source>
        <strain evidence="6 9">AZ1-7</strain>
        <strain evidence="7 8">DS1-2</strain>
    </source>
</reference>
<feature type="region of interest" description="Disordered" evidence="2">
    <location>
        <begin position="1"/>
        <end position="185"/>
    </location>
</feature>
<evidence type="ECO:0000259" key="5">
    <source>
        <dbReference type="Pfam" id="PF13399"/>
    </source>
</evidence>
<comment type="caution">
    <text evidence="6">The sequence shown here is derived from an EMBL/GenBank/DDBJ whole genome shotgun (WGS) entry which is preliminary data.</text>
</comment>
<dbReference type="OrthoDB" id="4349935at2"/>
<dbReference type="InterPro" id="IPR050922">
    <property type="entry name" value="LytR/CpsA/Psr_CW_biosynth"/>
</dbReference>
<feature type="compositionally biased region" description="Gly residues" evidence="2">
    <location>
        <begin position="159"/>
        <end position="177"/>
    </location>
</feature>
<dbReference type="RefSeq" id="WP_120696429.1">
    <property type="nucleotide sequence ID" value="NZ_RBDX01000004.1"/>
</dbReference>
<dbReference type="EMBL" id="RBDY01000004">
    <property type="protein sequence ID" value="RKN25429.1"/>
    <property type="molecule type" value="Genomic_DNA"/>
</dbReference>
<evidence type="ECO:0000256" key="3">
    <source>
        <dbReference type="SAM" id="Phobius"/>
    </source>
</evidence>
<evidence type="ECO:0000313" key="7">
    <source>
        <dbReference type="EMBL" id="RKN25429.1"/>
    </source>
</evidence>
<keyword evidence="8" id="KW-1185">Reference proteome</keyword>
<organism evidence="6 9">
    <name type="scientific">Streptomyces radicis</name>
    <dbReference type="NCBI Taxonomy" id="1750517"/>
    <lineage>
        <taxon>Bacteria</taxon>
        <taxon>Bacillati</taxon>
        <taxon>Actinomycetota</taxon>
        <taxon>Actinomycetes</taxon>
        <taxon>Kitasatosporales</taxon>
        <taxon>Streptomycetaceae</taxon>
        <taxon>Streptomyces</taxon>
    </lineage>
</organism>
<dbReference type="InterPro" id="IPR027381">
    <property type="entry name" value="LytR/CpsA/Psr_C"/>
</dbReference>
<dbReference type="Pfam" id="PF03816">
    <property type="entry name" value="LytR_cpsA_psr"/>
    <property type="match status" value="1"/>
</dbReference>
<evidence type="ECO:0000256" key="2">
    <source>
        <dbReference type="SAM" id="MobiDB-lite"/>
    </source>
</evidence>
<keyword evidence="3" id="KW-0472">Membrane</keyword>
<name>A0A3A9WEB1_9ACTN</name>
<keyword evidence="3" id="KW-0812">Transmembrane</keyword>
<comment type="similarity">
    <text evidence="1">Belongs to the LytR/CpsA/Psr (LCP) family.</text>
</comment>
<accession>A0A3A9WEB1</accession>
<dbReference type="InterPro" id="IPR004474">
    <property type="entry name" value="LytR_CpsA_psr"/>
</dbReference>
<feature type="domain" description="Cell envelope-related transcriptional attenuator" evidence="4">
    <location>
        <begin position="315"/>
        <end position="425"/>
    </location>
</feature>
<dbReference type="Proteomes" id="UP000268652">
    <property type="component" value="Unassembled WGS sequence"/>
</dbReference>
<evidence type="ECO:0000259" key="4">
    <source>
        <dbReference type="Pfam" id="PF03816"/>
    </source>
</evidence>
<dbReference type="EMBL" id="RBDX01000004">
    <property type="protein sequence ID" value="RKN11109.1"/>
    <property type="molecule type" value="Genomic_DNA"/>
</dbReference>
<feature type="transmembrane region" description="Helical" evidence="3">
    <location>
        <begin position="227"/>
        <end position="245"/>
    </location>
</feature>
<dbReference type="Gene3D" id="3.40.630.190">
    <property type="entry name" value="LCP protein"/>
    <property type="match status" value="1"/>
</dbReference>
<protein>
    <submittedName>
        <fullName evidence="6">LytR family transcriptional regulator</fullName>
    </submittedName>
</protein>
<dbReference type="Pfam" id="PF13399">
    <property type="entry name" value="LytR_C"/>
    <property type="match status" value="1"/>
</dbReference>
<dbReference type="Proteomes" id="UP000275024">
    <property type="component" value="Unassembled WGS sequence"/>
</dbReference>
<gene>
    <name evidence="7" type="ORF">D7318_08670</name>
    <name evidence="6" type="ORF">D7319_07815</name>
</gene>
<evidence type="ECO:0000313" key="6">
    <source>
        <dbReference type="EMBL" id="RKN11109.1"/>
    </source>
</evidence>
<evidence type="ECO:0000313" key="8">
    <source>
        <dbReference type="Proteomes" id="UP000268652"/>
    </source>
</evidence>
<evidence type="ECO:0000256" key="1">
    <source>
        <dbReference type="ARBA" id="ARBA00006068"/>
    </source>
</evidence>
<dbReference type="AlphaFoldDB" id="A0A3A9WEB1"/>